<accession>A0A8C4NDI7</accession>
<evidence type="ECO:0000313" key="3">
    <source>
        <dbReference type="Proteomes" id="UP000694388"/>
    </source>
</evidence>
<name>A0A8C4NDI7_EPTBU</name>
<keyword evidence="1" id="KW-0472">Membrane</keyword>
<proteinExistence type="predicted"/>
<feature type="transmembrane region" description="Helical" evidence="1">
    <location>
        <begin position="178"/>
        <end position="194"/>
    </location>
</feature>
<keyword evidence="3" id="KW-1185">Reference proteome</keyword>
<reference evidence="2" key="2">
    <citation type="submission" date="2025-09" db="UniProtKB">
        <authorList>
            <consortium name="Ensembl"/>
        </authorList>
    </citation>
    <scope>IDENTIFICATION</scope>
</reference>
<dbReference type="Ensembl" id="ENSEBUT00000004864.1">
    <property type="protein sequence ID" value="ENSEBUP00000004426.1"/>
    <property type="gene ID" value="ENSEBUG00000003109.1"/>
</dbReference>
<evidence type="ECO:0000313" key="2">
    <source>
        <dbReference type="Ensembl" id="ENSEBUP00000004426.1"/>
    </source>
</evidence>
<feature type="transmembrane region" description="Helical" evidence="1">
    <location>
        <begin position="226"/>
        <end position="249"/>
    </location>
</feature>
<dbReference type="Gene3D" id="1.20.140.150">
    <property type="match status" value="2"/>
</dbReference>
<dbReference type="PANTHER" id="PTHR32012">
    <property type="entry name" value="TRANSMEMBRANE PROTEIN 182-RELATED"/>
    <property type="match status" value="1"/>
</dbReference>
<organism evidence="2 3">
    <name type="scientific">Eptatretus burgeri</name>
    <name type="common">Inshore hagfish</name>
    <dbReference type="NCBI Taxonomy" id="7764"/>
    <lineage>
        <taxon>Eukaryota</taxon>
        <taxon>Metazoa</taxon>
        <taxon>Chordata</taxon>
        <taxon>Craniata</taxon>
        <taxon>Vertebrata</taxon>
        <taxon>Cyclostomata</taxon>
        <taxon>Myxini</taxon>
        <taxon>Myxiniformes</taxon>
        <taxon>Myxinidae</taxon>
        <taxon>Eptatretinae</taxon>
        <taxon>Eptatretus</taxon>
    </lineage>
</organism>
<dbReference type="AlphaFoldDB" id="A0A8C4NDI7"/>
<evidence type="ECO:0000256" key="1">
    <source>
        <dbReference type="SAM" id="Phobius"/>
    </source>
</evidence>
<keyword evidence="1" id="KW-1133">Transmembrane helix</keyword>
<dbReference type="GeneTree" id="ENSGT00390000017581"/>
<sequence length="261" mass="29297">MLSNDSVIFFFFGGGVFFFFPGHQLRYPSAGKISAFYITKKVPIFNISEYFCTLLPTPNGRMRIQASYTSVTLTASLLATGTIVALLTALGTDYWLLASSACPNSPTLSQDGTSPPPQPEPTVLDFLHEGFLWRCSFRDRDHDTVWKFLVSNQPHSKLCSHSRLFPLPGDSRLDYDDFIFGFLYLLALCLYLIWTEGLVDLAAYANSDWTHASTCVTTRYGWSFGAAWAAVPLALFSGLLFLLIGWAHIERRHNRDLPKEP</sequence>
<feature type="transmembrane region" description="Helical" evidence="1">
    <location>
        <begin position="6"/>
        <end position="22"/>
    </location>
</feature>
<dbReference type="InterPro" id="IPR026763">
    <property type="entry name" value="TMEM182"/>
</dbReference>
<protein>
    <submittedName>
        <fullName evidence="2">Transmembrane protein 182a</fullName>
    </submittedName>
</protein>
<reference evidence="2" key="1">
    <citation type="submission" date="2025-08" db="UniProtKB">
        <authorList>
            <consortium name="Ensembl"/>
        </authorList>
    </citation>
    <scope>IDENTIFICATION</scope>
</reference>
<keyword evidence="1" id="KW-0812">Transmembrane</keyword>
<dbReference type="Proteomes" id="UP000694388">
    <property type="component" value="Unplaced"/>
</dbReference>